<dbReference type="EMBL" id="JTDE01008779">
    <property type="protein sequence ID" value="KAF7234760.1"/>
    <property type="molecule type" value="Genomic_DNA"/>
</dbReference>
<evidence type="ECO:0000313" key="3">
    <source>
        <dbReference type="Proteomes" id="UP000822476"/>
    </source>
</evidence>
<dbReference type="InterPro" id="IPR009003">
    <property type="entry name" value="Peptidase_S1_PA"/>
</dbReference>
<dbReference type="AlphaFoldDB" id="A0A8S9YL99"/>
<comment type="caution">
    <text evidence="2">The sequence shown here is derived from an EMBL/GenBank/DDBJ whole genome shotgun (WGS) entry which is preliminary data.</text>
</comment>
<feature type="domain" description="Peptidase S1" evidence="1">
    <location>
        <begin position="3"/>
        <end position="103"/>
    </location>
</feature>
<dbReference type="Pfam" id="PF00089">
    <property type="entry name" value="Trypsin"/>
    <property type="match status" value="1"/>
</dbReference>
<sequence>MNIDYDIALVKLTGSIPINDSRVTVVKLPDIKKGSKWPPYNVQCAISGWGCPRDDGPEQGVARAVWMKTMRKQECINLLHNEFKWKPEMRFCARHYKGGGATCPVSFA</sequence>
<proteinExistence type="predicted"/>
<dbReference type="OrthoDB" id="10312536at2759"/>
<dbReference type="InterPro" id="IPR001254">
    <property type="entry name" value="Trypsin_dom"/>
</dbReference>
<dbReference type="Gene3D" id="2.40.10.10">
    <property type="entry name" value="Trypsin-like serine proteases"/>
    <property type="match status" value="1"/>
</dbReference>
<organism evidence="2 3">
    <name type="scientific">Paragonimus skrjabini miyazakii</name>
    <dbReference type="NCBI Taxonomy" id="59628"/>
    <lineage>
        <taxon>Eukaryota</taxon>
        <taxon>Metazoa</taxon>
        <taxon>Spiralia</taxon>
        <taxon>Lophotrochozoa</taxon>
        <taxon>Platyhelminthes</taxon>
        <taxon>Trematoda</taxon>
        <taxon>Digenea</taxon>
        <taxon>Plagiorchiida</taxon>
        <taxon>Troglotremata</taxon>
        <taxon>Troglotrematidae</taxon>
        <taxon>Paragonimus</taxon>
    </lineage>
</organism>
<protein>
    <recommendedName>
        <fullName evidence="1">Peptidase S1 domain-containing protein</fullName>
    </recommendedName>
</protein>
<dbReference type="GO" id="GO:0006508">
    <property type="term" value="P:proteolysis"/>
    <property type="evidence" value="ECO:0007669"/>
    <property type="project" value="InterPro"/>
</dbReference>
<evidence type="ECO:0000313" key="2">
    <source>
        <dbReference type="EMBL" id="KAF7234760.1"/>
    </source>
</evidence>
<dbReference type="InterPro" id="IPR043504">
    <property type="entry name" value="Peptidase_S1_PA_chymotrypsin"/>
</dbReference>
<accession>A0A8S9YL99</accession>
<reference evidence="2" key="1">
    <citation type="submission" date="2019-07" db="EMBL/GenBank/DDBJ databases">
        <title>Annotation for the trematode Paragonimus miyazaki's.</title>
        <authorList>
            <person name="Choi Y.-J."/>
        </authorList>
    </citation>
    <scope>NUCLEOTIDE SEQUENCE</scope>
    <source>
        <strain evidence="2">Japan</strain>
    </source>
</reference>
<gene>
    <name evidence="2" type="ORF">EG68_11721</name>
</gene>
<keyword evidence="3" id="KW-1185">Reference proteome</keyword>
<name>A0A8S9YL99_9TREM</name>
<dbReference type="Proteomes" id="UP000822476">
    <property type="component" value="Unassembled WGS sequence"/>
</dbReference>
<evidence type="ECO:0000259" key="1">
    <source>
        <dbReference type="Pfam" id="PF00089"/>
    </source>
</evidence>
<dbReference type="SUPFAM" id="SSF50494">
    <property type="entry name" value="Trypsin-like serine proteases"/>
    <property type="match status" value="1"/>
</dbReference>
<dbReference type="GO" id="GO:0004252">
    <property type="term" value="F:serine-type endopeptidase activity"/>
    <property type="evidence" value="ECO:0007669"/>
    <property type="project" value="InterPro"/>
</dbReference>